<evidence type="ECO:0000313" key="2">
    <source>
        <dbReference type="EMBL" id="EYU37009.1"/>
    </source>
</evidence>
<sequence length="253" mass="28582">MLFHPNGAGLIKRVCETELGIVSQCCQPQNILKSNNHQFLENVSLKINVKVGGRNTVLEKALCRKIPFVSDRPTIIFGAYVTHPQPGDESSPSIAAVVASMDWPEVTKYRALVSAQGHMEEIIQDLYINKDCGMIREHLVAFYQNNKCFPHRLIFYRDGFYQVLLYEVDAIRKSYNFLNQVVEINISCIRRAVPPAYYAHLAAFQARYYIEGGDLSDGGSAAAGPDGVMRERVRKVRALPEIMDNVKDVMFYC</sequence>
<reference evidence="2 3" key="1">
    <citation type="journal article" date="2013" name="Proc. Natl. Acad. Sci. U.S.A.">
        <title>Fine-scale variation in meiotic recombination in Mimulus inferred from population shotgun sequencing.</title>
        <authorList>
            <person name="Hellsten U."/>
            <person name="Wright K.M."/>
            <person name="Jenkins J."/>
            <person name="Shu S."/>
            <person name="Yuan Y."/>
            <person name="Wessler S.R."/>
            <person name="Schmutz J."/>
            <person name="Willis J.H."/>
            <person name="Rokhsar D.S."/>
        </authorList>
    </citation>
    <scope>NUCLEOTIDE SEQUENCE [LARGE SCALE GENOMIC DNA]</scope>
    <source>
        <strain evidence="3">cv. DUN x IM62</strain>
    </source>
</reference>
<dbReference type="InterPro" id="IPR012337">
    <property type="entry name" value="RNaseH-like_sf"/>
</dbReference>
<proteinExistence type="predicted"/>
<dbReference type="GO" id="GO:0003676">
    <property type="term" value="F:nucleic acid binding"/>
    <property type="evidence" value="ECO:0007669"/>
    <property type="project" value="InterPro"/>
</dbReference>
<dbReference type="AlphaFoldDB" id="A0A022RAI8"/>
<evidence type="ECO:0000313" key="3">
    <source>
        <dbReference type="Proteomes" id="UP000030748"/>
    </source>
</evidence>
<dbReference type="Gene3D" id="3.30.420.10">
    <property type="entry name" value="Ribonuclease H-like superfamily/Ribonuclease H"/>
    <property type="match status" value="2"/>
</dbReference>
<dbReference type="InterPro" id="IPR003165">
    <property type="entry name" value="Piwi"/>
</dbReference>
<dbReference type="PROSITE" id="PS50822">
    <property type="entry name" value="PIWI"/>
    <property type="match status" value="1"/>
</dbReference>
<organism evidence="2 3">
    <name type="scientific">Erythranthe guttata</name>
    <name type="common">Yellow monkey flower</name>
    <name type="synonym">Mimulus guttatus</name>
    <dbReference type="NCBI Taxonomy" id="4155"/>
    <lineage>
        <taxon>Eukaryota</taxon>
        <taxon>Viridiplantae</taxon>
        <taxon>Streptophyta</taxon>
        <taxon>Embryophyta</taxon>
        <taxon>Tracheophyta</taxon>
        <taxon>Spermatophyta</taxon>
        <taxon>Magnoliopsida</taxon>
        <taxon>eudicotyledons</taxon>
        <taxon>Gunneridae</taxon>
        <taxon>Pentapetalae</taxon>
        <taxon>asterids</taxon>
        <taxon>lamiids</taxon>
        <taxon>Lamiales</taxon>
        <taxon>Phrymaceae</taxon>
        <taxon>Erythranthe</taxon>
    </lineage>
</organism>
<dbReference type="SUPFAM" id="SSF53098">
    <property type="entry name" value="Ribonuclease H-like"/>
    <property type="match status" value="1"/>
</dbReference>
<keyword evidence="3" id="KW-1185">Reference proteome</keyword>
<dbReference type="Gene3D" id="3.40.50.2300">
    <property type="match status" value="1"/>
</dbReference>
<gene>
    <name evidence="2" type="ORF">MIMGU_mgv1a012342mg</name>
</gene>
<name>A0A022RAI8_ERYGU</name>
<dbReference type="Proteomes" id="UP000030748">
    <property type="component" value="Unassembled WGS sequence"/>
</dbReference>
<dbReference type="SMART" id="SM00950">
    <property type="entry name" value="Piwi"/>
    <property type="match status" value="1"/>
</dbReference>
<feature type="domain" description="Piwi" evidence="1">
    <location>
        <begin position="11"/>
        <end position="173"/>
    </location>
</feature>
<dbReference type="EMBL" id="KI630578">
    <property type="protein sequence ID" value="EYU37009.1"/>
    <property type="molecule type" value="Genomic_DNA"/>
</dbReference>
<protein>
    <recommendedName>
        <fullName evidence="1">Piwi domain-containing protein</fullName>
    </recommendedName>
</protein>
<accession>A0A022RAI8</accession>
<dbReference type="InterPro" id="IPR036397">
    <property type="entry name" value="RNaseH_sf"/>
</dbReference>
<dbReference type="STRING" id="4155.A0A022RAI8"/>
<dbReference type="PANTHER" id="PTHR22891">
    <property type="entry name" value="EUKARYOTIC TRANSLATION INITIATION FACTOR 2C"/>
    <property type="match status" value="1"/>
</dbReference>
<evidence type="ECO:0000259" key="1">
    <source>
        <dbReference type="PROSITE" id="PS50822"/>
    </source>
</evidence>
<dbReference type="eggNOG" id="KOG1041">
    <property type="taxonomic scope" value="Eukaryota"/>
</dbReference>
<dbReference type="Pfam" id="PF02171">
    <property type="entry name" value="Piwi"/>
    <property type="match status" value="1"/>
</dbReference>